<dbReference type="GO" id="GO:0016757">
    <property type="term" value="F:glycosyltransferase activity"/>
    <property type="evidence" value="ECO:0007669"/>
    <property type="project" value="InterPro"/>
</dbReference>
<dbReference type="AlphaFoldDB" id="A0A1G2LDZ1"/>
<dbReference type="CDD" id="cd03801">
    <property type="entry name" value="GT4_PimA-like"/>
    <property type="match status" value="1"/>
</dbReference>
<proteinExistence type="predicted"/>
<dbReference type="STRING" id="1802281.A3A44_00585"/>
<dbReference type="PANTHER" id="PTHR12526">
    <property type="entry name" value="GLYCOSYLTRANSFERASE"/>
    <property type="match status" value="1"/>
</dbReference>
<evidence type="ECO:0000259" key="1">
    <source>
        <dbReference type="Pfam" id="PF00534"/>
    </source>
</evidence>
<feature type="domain" description="Glycosyltransferase subfamily 4-like N-terminal" evidence="2">
    <location>
        <begin position="17"/>
        <end position="211"/>
    </location>
</feature>
<comment type="caution">
    <text evidence="3">The sequence shown here is derived from an EMBL/GenBank/DDBJ whole genome shotgun (WGS) entry which is preliminary data.</text>
</comment>
<feature type="domain" description="Glycosyl transferase family 1" evidence="1">
    <location>
        <begin position="231"/>
        <end position="385"/>
    </location>
</feature>
<evidence type="ECO:0000313" key="3">
    <source>
        <dbReference type="EMBL" id="OHA09041.1"/>
    </source>
</evidence>
<dbReference type="Proteomes" id="UP000178977">
    <property type="component" value="Unassembled WGS sequence"/>
</dbReference>
<dbReference type="Pfam" id="PF13439">
    <property type="entry name" value="Glyco_transf_4"/>
    <property type="match status" value="1"/>
</dbReference>
<evidence type="ECO:0000313" key="4">
    <source>
        <dbReference type="Proteomes" id="UP000178977"/>
    </source>
</evidence>
<name>A0A1G2LDZ1_9BACT</name>
<protein>
    <recommendedName>
        <fullName evidence="5">Glycosyl transferase family 1 domain-containing protein</fullName>
    </recommendedName>
</protein>
<dbReference type="InterPro" id="IPR028098">
    <property type="entry name" value="Glyco_trans_4-like_N"/>
</dbReference>
<reference evidence="3 4" key="1">
    <citation type="journal article" date="2016" name="Nat. Commun.">
        <title>Thousands of microbial genomes shed light on interconnected biogeochemical processes in an aquifer system.</title>
        <authorList>
            <person name="Anantharaman K."/>
            <person name="Brown C.T."/>
            <person name="Hug L.A."/>
            <person name="Sharon I."/>
            <person name="Castelle C.J."/>
            <person name="Probst A.J."/>
            <person name="Thomas B.C."/>
            <person name="Singh A."/>
            <person name="Wilkins M.J."/>
            <person name="Karaoz U."/>
            <person name="Brodie E.L."/>
            <person name="Williams K.H."/>
            <person name="Hubbard S.S."/>
            <person name="Banfield J.F."/>
        </authorList>
    </citation>
    <scope>NUCLEOTIDE SEQUENCE [LARGE SCALE GENOMIC DNA]</scope>
</reference>
<dbReference type="EMBL" id="MHQT01000031">
    <property type="protein sequence ID" value="OHA09041.1"/>
    <property type="molecule type" value="Genomic_DNA"/>
</dbReference>
<evidence type="ECO:0008006" key="5">
    <source>
        <dbReference type="Google" id="ProtNLM"/>
    </source>
</evidence>
<gene>
    <name evidence="3" type="ORF">A3A44_00585</name>
</gene>
<dbReference type="SUPFAM" id="SSF53756">
    <property type="entry name" value="UDP-Glycosyltransferase/glycogen phosphorylase"/>
    <property type="match status" value="1"/>
</dbReference>
<evidence type="ECO:0000259" key="2">
    <source>
        <dbReference type="Pfam" id="PF13439"/>
    </source>
</evidence>
<dbReference type="Pfam" id="PF00534">
    <property type="entry name" value="Glycos_transf_1"/>
    <property type="match status" value="1"/>
</dbReference>
<dbReference type="Gene3D" id="3.40.50.2000">
    <property type="entry name" value="Glycogen Phosphorylase B"/>
    <property type="match status" value="2"/>
</dbReference>
<accession>A0A1G2LDZ1</accession>
<sequence length="422" mass="47384">MCIVKIAIIVRRLDVKGGTQRQALSLANELKKRGHEVTLYAFFYSAEKCYPDLLTPFKAVVLDPAVARPPVFPRLANIPLLRYLATIVAIRHETKSAKALARLIDPDTELLNPHDRVAHRAAAFFKRRLRDIPSVWNTNDTHSMLWGVDKLADIDPAYDQPWWKRAGYRIRDRYENARYIGAQDAIVVVDEFNCGLMKNYFGRDAIVVRNGPNMDHFAYRERTPPSAAVRLLTSGIFFPHRRFEDAIEAVKILRNEGINAALNIIGDPESDPAYAQKLRTLVAGQGLENHIHFLGKVSEEELLRQYQTGDIYLYPHHLQSDGLSPFEALATGMPIIVSRSAGAHEVVRDRETGLIVNPKDPAGIARAVRDLCEHPALYRKLSAEGSAFVRANFSWSRYADGMLAVYESVSKHQIPTSPPVGG</sequence>
<dbReference type="InterPro" id="IPR001296">
    <property type="entry name" value="Glyco_trans_1"/>
</dbReference>
<organism evidence="3 4">
    <name type="scientific">Candidatus Sungbacteria bacterium RIFCSPLOWO2_01_FULL_60_25</name>
    <dbReference type="NCBI Taxonomy" id="1802281"/>
    <lineage>
        <taxon>Bacteria</taxon>
        <taxon>Candidatus Sungiibacteriota</taxon>
    </lineage>
</organism>